<dbReference type="Gene3D" id="3.30.479.30">
    <property type="entry name" value="Band 7 domain"/>
    <property type="match status" value="1"/>
</dbReference>
<dbReference type="InterPro" id="IPR033880">
    <property type="entry name" value="SPFH_YdjI"/>
</dbReference>
<feature type="domain" description="GYF" evidence="3">
    <location>
        <begin position="324"/>
        <end position="373"/>
    </location>
</feature>
<reference evidence="4 5" key="1">
    <citation type="journal article" date="2014" name="ISME J.">
        <title>Candidatus Competibacter-lineage genomes retrieved from metagenomes reveal functional metabolic diversity.</title>
        <authorList>
            <person name="McIlroy S.J."/>
            <person name="Albertsen M."/>
            <person name="Andresen E.K."/>
            <person name="Saunders A.M."/>
            <person name="Kristiansen R."/>
            <person name="Stokholm-Bjerregaard M."/>
            <person name="Nielsen K.L."/>
            <person name="Nielsen P.H."/>
        </authorList>
    </citation>
    <scope>NUCLEOTIDE SEQUENCE [LARGE SCALE GENOMIC DNA]</scope>
    <source>
        <strain evidence="4 5">Run_B_J11</strain>
    </source>
</reference>
<feature type="region of interest" description="Disordered" evidence="1">
    <location>
        <begin position="300"/>
        <end position="322"/>
    </location>
</feature>
<dbReference type="SUPFAM" id="SSF117892">
    <property type="entry name" value="Band 7/SPFH domain"/>
    <property type="match status" value="1"/>
</dbReference>
<protein>
    <submittedName>
        <fullName evidence="4">Virion core protein (Lumpy skin disease virus)-like protein</fullName>
    </submittedName>
</protein>
<feature type="domain" description="SPFH" evidence="2">
    <location>
        <begin position="42"/>
        <end position="251"/>
    </location>
</feature>
<dbReference type="InterPro" id="IPR036013">
    <property type="entry name" value="Band_7/SPFH_dom_sf"/>
</dbReference>
<evidence type="ECO:0000259" key="2">
    <source>
        <dbReference type="Pfam" id="PF13421"/>
    </source>
</evidence>
<evidence type="ECO:0000313" key="4">
    <source>
        <dbReference type="EMBL" id="CDH46941.1"/>
    </source>
</evidence>
<dbReference type="InterPro" id="IPR025640">
    <property type="entry name" value="GYF_2"/>
</dbReference>
<accession>A0A7U7J475</accession>
<gene>
    <name evidence="4" type="ORF">BN874_670004</name>
</gene>
<dbReference type="Proteomes" id="UP000019184">
    <property type="component" value="Unassembled WGS sequence"/>
</dbReference>
<dbReference type="AlphaFoldDB" id="A0A7U7J475"/>
<sequence>MPNPVPPIQLPGANDMGLWDKLLGEFVDVIQWTDDSNDTLGYRFERHGNEIKFGAKLTVREGQVAVFVNEGQLADTFQPGMYELKTNNLPILSTLQAWRHGFESPFKAEVYFFSTRRFTDLKWGTQNPVMLRDPEFGPIRLRAFGSYTIRVKDAPTFLREIVGTDGRFTTEEITNQLRNMIVSRFTNILGQAKIPALDLAGNYDQLGQFLQQRIAPEFEAVGLELPNLLVENISLPQEVEAALDRRSSMGIVGNLDQYTQFQAAEALRDAAANPGGGSEAMNMGLGLAMAQRLSDTLARPAQLAQPAPQPAPATPPPLPSASRYFIALNGQQAGPFPMDELQRQVQGGPLTRATLVWTQGMAKWTAAGEVAELASLFAHLPPPLPEA</sequence>
<dbReference type="PANTHER" id="PTHR37826">
    <property type="entry name" value="FLOTILLIN BAND_7_5 DOMAIN PROTEIN"/>
    <property type="match status" value="1"/>
</dbReference>
<feature type="compositionally biased region" description="Pro residues" evidence="1">
    <location>
        <begin position="307"/>
        <end position="319"/>
    </location>
</feature>
<dbReference type="CDD" id="cd03408">
    <property type="entry name" value="SPFH_like_u1"/>
    <property type="match status" value="1"/>
</dbReference>
<evidence type="ECO:0000259" key="3">
    <source>
        <dbReference type="Pfam" id="PF14237"/>
    </source>
</evidence>
<dbReference type="Pfam" id="PF14237">
    <property type="entry name" value="GYF_2"/>
    <property type="match status" value="1"/>
</dbReference>
<keyword evidence="5" id="KW-1185">Reference proteome</keyword>
<dbReference type="PANTHER" id="PTHR37826:SF2">
    <property type="entry name" value="ZINC-RIBBON DOMAIN-CONTAINING PROTEIN"/>
    <property type="match status" value="1"/>
</dbReference>
<dbReference type="Pfam" id="PF13421">
    <property type="entry name" value="Band_7_1"/>
    <property type="match status" value="1"/>
</dbReference>
<organism evidence="4 5">
    <name type="scientific">Candidatus Contendobacter odensis Run_B_J11</name>
    <dbReference type="NCBI Taxonomy" id="1400861"/>
    <lineage>
        <taxon>Bacteria</taxon>
        <taxon>Pseudomonadati</taxon>
        <taxon>Pseudomonadota</taxon>
        <taxon>Gammaproteobacteria</taxon>
        <taxon>Candidatus Competibacteraceae</taxon>
        <taxon>Candidatus Contendibacter</taxon>
    </lineage>
</organism>
<name>A0A7U7J475_9GAMM</name>
<proteinExistence type="predicted"/>
<evidence type="ECO:0000313" key="5">
    <source>
        <dbReference type="Proteomes" id="UP000019184"/>
    </source>
</evidence>
<dbReference type="EMBL" id="CBTK010000284">
    <property type="protein sequence ID" value="CDH46941.1"/>
    <property type="molecule type" value="Genomic_DNA"/>
</dbReference>
<evidence type="ECO:0000256" key="1">
    <source>
        <dbReference type="SAM" id="MobiDB-lite"/>
    </source>
</evidence>
<comment type="caution">
    <text evidence="4">The sequence shown here is derived from an EMBL/GenBank/DDBJ whole genome shotgun (WGS) entry which is preliminary data.</text>
</comment>